<reference evidence="2" key="1">
    <citation type="journal article" date="2020" name="Stud. Mycol.">
        <title>101 Dothideomycetes genomes: a test case for predicting lifestyles and emergence of pathogens.</title>
        <authorList>
            <person name="Haridas S."/>
            <person name="Albert R."/>
            <person name="Binder M."/>
            <person name="Bloem J."/>
            <person name="Labutti K."/>
            <person name="Salamov A."/>
            <person name="Andreopoulos B."/>
            <person name="Baker S."/>
            <person name="Barry K."/>
            <person name="Bills G."/>
            <person name="Bluhm B."/>
            <person name="Cannon C."/>
            <person name="Castanera R."/>
            <person name="Culley D."/>
            <person name="Daum C."/>
            <person name="Ezra D."/>
            <person name="Gonzalez J."/>
            <person name="Henrissat B."/>
            <person name="Kuo A."/>
            <person name="Liang C."/>
            <person name="Lipzen A."/>
            <person name="Lutzoni F."/>
            <person name="Magnuson J."/>
            <person name="Mondo S."/>
            <person name="Nolan M."/>
            <person name="Ohm R."/>
            <person name="Pangilinan J."/>
            <person name="Park H.-J."/>
            <person name="Ramirez L."/>
            <person name="Alfaro M."/>
            <person name="Sun H."/>
            <person name="Tritt A."/>
            <person name="Yoshinaga Y."/>
            <person name="Zwiers L.-H."/>
            <person name="Turgeon B."/>
            <person name="Goodwin S."/>
            <person name="Spatafora J."/>
            <person name="Crous P."/>
            <person name="Grigoriev I."/>
        </authorList>
    </citation>
    <scope>NUCLEOTIDE SEQUENCE</scope>
    <source>
        <strain evidence="2">CBS 473.64</strain>
    </source>
</reference>
<feature type="region of interest" description="Disordered" evidence="1">
    <location>
        <begin position="287"/>
        <end position="342"/>
    </location>
</feature>
<accession>A0A6A6RJT7</accession>
<dbReference type="AlphaFoldDB" id="A0A6A6RJT7"/>
<gene>
    <name evidence="2" type="ORF">P280DRAFT_536335</name>
</gene>
<feature type="region of interest" description="Disordered" evidence="1">
    <location>
        <begin position="381"/>
        <end position="403"/>
    </location>
</feature>
<feature type="region of interest" description="Disordered" evidence="1">
    <location>
        <begin position="74"/>
        <end position="140"/>
    </location>
</feature>
<evidence type="ECO:0000313" key="2">
    <source>
        <dbReference type="EMBL" id="KAF2635425.1"/>
    </source>
</evidence>
<protein>
    <submittedName>
        <fullName evidence="2">Uncharacterized protein</fullName>
    </submittedName>
</protein>
<sequence length="447" mass="48691">MDPPNQKSTIKSTWARDNFRKIAMNGWLEHEPPRPEVEPIDDLVDGANLIDAVDQPLQIVELMDGLSDVDMLGDADSASKNTKVASLPQLPPQLPSLERTPPDVSFPALPLPEIKGSAKANPRKRKGADAQMAESYHNDLDKRAKIEDTCTAGATTHREAVEQNEGLDEVANVPTEQTSDVPMVSGRPKRKYTRRVKGQQPTRVSSRGANRAPIVEGLTSDKSGEAIEALAKEKTDTGPTFKKPGPKASAKGKGKAPEPTITADGGSVDNTVSSEQVHLVSAATKHILSSKQPAEDPKNVATKALAKPEAKQRSRASARVANRDPKTKKTSLLPDGEHYKDHRARTRSEMMRDVGHMPSFNPLQSEFEQSPQFYHDCGEEADRRWAAQAPRGPPSNIAAPTAEELPHVTPIIRVDQDILEKVLRDLSLEESMADDDDEDGAPLIAPF</sequence>
<dbReference type="Proteomes" id="UP000799753">
    <property type="component" value="Unassembled WGS sequence"/>
</dbReference>
<evidence type="ECO:0000256" key="1">
    <source>
        <dbReference type="SAM" id="MobiDB-lite"/>
    </source>
</evidence>
<feature type="compositionally biased region" description="Polar residues" evidence="1">
    <location>
        <begin position="199"/>
        <end position="208"/>
    </location>
</feature>
<feature type="compositionally biased region" description="Low complexity" evidence="1">
    <location>
        <begin position="242"/>
        <end position="251"/>
    </location>
</feature>
<dbReference type="EMBL" id="MU006807">
    <property type="protein sequence ID" value="KAF2635425.1"/>
    <property type="molecule type" value="Genomic_DNA"/>
</dbReference>
<keyword evidence="3" id="KW-1185">Reference proteome</keyword>
<proteinExistence type="predicted"/>
<feature type="compositionally biased region" description="Basic and acidic residues" evidence="1">
    <location>
        <begin position="222"/>
        <end position="236"/>
    </location>
</feature>
<feature type="region of interest" description="Disordered" evidence="1">
    <location>
        <begin position="155"/>
        <end position="269"/>
    </location>
</feature>
<evidence type="ECO:0000313" key="3">
    <source>
        <dbReference type="Proteomes" id="UP000799753"/>
    </source>
</evidence>
<feature type="compositionally biased region" description="Basic residues" evidence="1">
    <location>
        <begin position="187"/>
        <end position="197"/>
    </location>
</feature>
<organism evidence="2 3">
    <name type="scientific">Massarina eburnea CBS 473.64</name>
    <dbReference type="NCBI Taxonomy" id="1395130"/>
    <lineage>
        <taxon>Eukaryota</taxon>
        <taxon>Fungi</taxon>
        <taxon>Dikarya</taxon>
        <taxon>Ascomycota</taxon>
        <taxon>Pezizomycotina</taxon>
        <taxon>Dothideomycetes</taxon>
        <taxon>Pleosporomycetidae</taxon>
        <taxon>Pleosporales</taxon>
        <taxon>Massarineae</taxon>
        <taxon>Massarinaceae</taxon>
        <taxon>Massarina</taxon>
    </lineage>
</organism>
<name>A0A6A6RJT7_9PLEO</name>